<keyword evidence="1" id="KW-0812">Transmembrane</keyword>
<accession>A0A0Q9X0L3</accession>
<name>A0A0Q9X0L3_DROWI</name>
<dbReference type="KEGG" id="dwi:26529375"/>
<dbReference type="EMBL" id="CH963719">
    <property type="protein sequence ID" value="KRF97458.1"/>
    <property type="molecule type" value="Genomic_DNA"/>
</dbReference>
<evidence type="ECO:0000313" key="3">
    <source>
        <dbReference type="Proteomes" id="UP000007798"/>
    </source>
</evidence>
<keyword evidence="3" id="KW-1185">Reference proteome</keyword>
<keyword evidence="1" id="KW-0472">Membrane</keyword>
<keyword evidence="1" id="KW-1133">Transmembrane helix</keyword>
<protein>
    <submittedName>
        <fullName evidence="2">Uncharacterized protein</fullName>
    </submittedName>
</protein>
<feature type="transmembrane region" description="Helical" evidence="1">
    <location>
        <begin position="12"/>
        <end position="32"/>
    </location>
</feature>
<evidence type="ECO:0000313" key="2">
    <source>
        <dbReference type="EMBL" id="KRF97458.1"/>
    </source>
</evidence>
<evidence type="ECO:0000256" key="1">
    <source>
        <dbReference type="SAM" id="Phobius"/>
    </source>
</evidence>
<dbReference type="AlphaFoldDB" id="A0A0Q9X0L3"/>
<sequence>MKTPVFGELNTFEVSVLCSLMPAVFIFLWSLITGDIKNFEGSRLAYSEYTAKDPINCYQNYVEQKSKDT</sequence>
<proteinExistence type="predicted"/>
<reference evidence="2 3" key="1">
    <citation type="journal article" date="2007" name="Nature">
        <title>Evolution of genes and genomes on the Drosophila phylogeny.</title>
        <authorList>
            <consortium name="Drosophila 12 Genomes Consortium"/>
            <person name="Clark A.G."/>
            <person name="Eisen M.B."/>
            <person name="Smith D.R."/>
            <person name="Bergman C.M."/>
            <person name="Oliver B."/>
            <person name="Markow T.A."/>
            <person name="Kaufman T.C."/>
            <person name="Kellis M."/>
            <person name="Gelbart W."/>
            <person name="Iyer V.N."/>
            <person name="Pollard D.A."/>
            <person name="Sackton T.B."/>
            <person name="Larracuente A.M."/>
            <person name="Singh N.D."/>
            <person name="Abad J.P."/>
            <person name="Abt D.N."/>
            <person name="Adryan B."/>
            <person name="Aguade M."/>
            <person name="Akashi H."/>
            <person name="Anderson W.W."/>
            <person name="Aquadro C.F."/>
            <person name="Ardell D.H."/>
            <person name="Arguello R."/>
            <person name="Artieri C.G."/>
            <person name="Barbash D.A."/>
            <person name="Barker D."/>
            <person name="Barsanti P."/>
            <person name="Batterham P."/>
            <person name="Batzoglou S."/>
            <person name="Begun D."/>
            <person name="Bhutkar A."/>
            <person name="Blanco E."/>
            <person name="Bosak S.A."/>
            <person name="Bradley R.K."/>
            <person name="Brand A.D."/>
            <person name="Brent M.R."/>
            <person name="Brooks A.N."/>
            <person name="Brown R.H."/>
            <person name="Butlin R.K."/>
            <person name="Caggese C."/>
            <person name="Calvi B.R."/>
            <person name="Bernardo de Carvalho A."/>
            <person name="Caspi A."/>
            <person name="Castrezana S."/>
            <person name="Celniker S.E."/>
            <person name="Chang J.L."/>
            <person name="Chapple C."/>
            <person name="Chatterji S."/>
            <person name="Chinwalla A."/>
            <person name="Civetta A."/>
            <person name="Clifton S.W."/>
            <person name="Comeron J.M."/>
            <person name="Costello J.C."/>
            <person name="Coyne J.A."/>
            <person name="Daub J."/>
            <person name="David R.G."/>
            <person name="Delcher A.L."/>
            <person name="Delehaunty K."/>
            <person name="Do C.B."/>
            <person name="Ebling H."/>
            <person name="Edwards K."/>
            <person name="Eickbush T."/>
            <person name="Evans J.D."/>
            <person name="Filipski A."/>
            <person name="Findeiss S."/>
            <person name="Freyhult E."/>
            <person name="Fulton L."/>
            <person name="Fulton R."/>
            <person name="Garcia A.C."/>
            <person name="Gardiner A."/>
            <person name="Garfield D.A."/>
            <person name="Garvin B.E."/>
            <person name="Gibson G."/>
            <person name="Gilbert D."/>
            <person name="Gnerre S."/>
            <person name="Godfrey J."/>
            <person name="Good R."/>
            <person name="Gotea V."/>
            <person name="Gravely B."/>
            <person name="Greenberg A.J."/>
            <person name="Griffiths-Jones S."/>
            <person name="Gross S."/>
            <person name="Guigo R."/>
            <person name="Gustafson E.A."/>
            <person name="Haerty W."/>
            <person name="Hahn M.W."/>
            <person name="Halligan D.L."/>
            <person name="Halpern A.L."/>
            <person name="Halter G.M."/>
            <person name="Han M.V."/>
            <person name="Heger A."/>
            <person name="Hillier L."/>
            <person name="Hinrichs A.S."/>
            <person name="Holmes I."/>
            <person name="Hoskins R.A."/>
            <person name="Hubisz M.J."/>
            <person name="Hultmark D."/>
            <person name="Huntley M.A."/>
            <person name="Jaffe D.B."/>
            <person name="Jagadeeshan S."/>
            <person name="Jeck W.R."/>
            <person name="Johnson J."/>
            <person name="Jones C.D."/>
            <person name="Jordan W.C."/>
            <person name="Karpen G.H."/>
            <person name="Kataoka E."/>
            <person name="Keightley P.D."/>
            <person name="Kheradpour P."/>
            <person name="Kirkness E.F."/>
            <person name="Koerich L.B."/>
            <person name="Kristiansen K."/>
            <person name="Kudrna D."/>
            <person name="Kulathinal R.J."/>
            <person name="Kumar S."/>
            <person name="Kwok R."/>
            <person name="Lander E."/>
            <person name="Langley C.H."/>
            <person name="Lapoint R."/>
            <person name="Lazzaro B.P."/>
            <person name="Lee S.J."/>
            <person name="Levesque L."/>
            <person name="Li R."/>
            <person name="Lin C.F."/>
            <person name="Lin M.F."/>
            <person name="Lindblad-Toh K."/>
            <person name="Llopart A."/>
            <person name="Long M."/>
            <person name="Low L."/>
            <person name="Lozovsky E."/>
            <person name="Lu J."/>
            <person name="Luo M."/>
            <person name="Machado C.A."/>
            <person name="Makalowski W."/>
            <person name="Marzo M."/>
            <person name="Matsuda M."/>
            <person name="Matzkin L."/>
            <person name="McAllister B."/>
            <person name="McBride C.S."/>
            <person name="McKernan B."/>
            <person name="McKernan K."/>
            <person name="Mendez-Lago M."/>
            <person name="Minx P."/>
            <person name="Mollenhauer M.U."/>
            <person name="Montooth K."/>
            <person name="Mount S.M."/>
            <person name="Mu X."/>
            <person name="Myers E."/>
            <person name="Negre B."/>
            <person name="Newfeld S."/>
            <person name="Nielsen R."/>
            <person name="Noor M.A."/>
            <person name="O'Grady P."/>
            <person name="Pachter L."/>
            <person name="Papaceit M."/>
            <person name="Parisi M.J."/>
            <person name="Parisi M."/>
            <person name="Parts L."/>
            <person name="Pedersen J.S."/>
            <person name="Pesole G."/>
            <person name="Phillippy A.M."/>
            <person name="Ponting C.P."/>
            <person name="Pop M."/>
            <person name="Porcelli D."/>
            <person name="Powell J.R."/>
            <person name="Prohaska S."/>
            <person name="Pruitt K."/>
            <person name="Puig M."/>
            <person name="Quesneville H."/>
            <person name="Ram K.R."/>
            <person name="Rand D."/>
            <person name="Rasmussen M.D."/>
            <person name="Reed L.K."/>
            <person name="Reenan R."/>
            <person name="Reily A."/>
            <person name="Remington K.A."/>
            <person name="Rieger T.T."/>
            <person name="Ritchie M.G."/>
            <person name="Robin C."/>
            <person name="Rogers Y.H."/>
            <person name="Rohde C."/>
            <person name="Rozas J."/>
            <person name="Rubenfield M.J."/>
            <person name="Ruiz A."/>
            <person name="Russo S."/>
            <person name="Salzberg S.L."/>
            <person name="Sanchez-Gracia A."/>
            <person name="Saranga D.J."/>
            <person name="Sato H."/>
            <person name="Schaeffer S.W."/>
            <person name="Schatz M.C."/>
            <person name="Schlenke T."/>
            <person name="Schwartz R."/>
            <person name="Segarra C."/>
            <person name="Singh R.S."/>
            <person name="Sirot L."/>
            <person name="Sirota M."/>
            <person name="Sisneros N.B."/>
            <person name="Smith C.D."/>
            <person name="Smith T.F."/>
            <person name="Spieth J."/>
            <person name="Stage D.E."/>
            <person name="Stark A."/>
            <person name="Stephan W."/>
            <person name="Strausberg R.L."/>
            <person name="Strempel S."/>
            <person name="Sturgill D."/>
            <person name="Sutton G."/>
            <person name="Sutton G.G."/>
            <person name="Tao W."/>
            <person name="Teichmann S."/>
            <person name="Tobari Y.N."/>
            <person name="Tomimura Y."/>
            <person name="Tsolas J.M."/>
            <person name="Valente V.L."/>
            <person name="Venter E."/>
            <person name="Venter J.C."/>
            <person name="Vicario S."/>
            <person name="Vieira F.G."/>
            <person name="Vilella A.J."/>
            <person name="Villasante A."/>
            <person name="Walenz B."/>
            <person name="Wang J."/>
            <person name="Wasserman M."/>
            <person name="Watts T."/>
            <person name="Wilson D."/>
            <person name="Wilson R.K."/>
            <person name="Wing R.A."/>
            <person name="Wolfner M.F."/>
            <person name="Wong A."/>
            <person name="Wong G.K."/>
            <person name="Wu C.I."/>
            <person name="Wu G."/>
            <person name="Yamamoto D."/>
            <person name="Yang H.P."/>
            <person name="Yang S.P."/>
            <person name="Yorke J.A."/>
            <person name="Yoshida K."/>
            <person name="Zdobnov E."/>
            <person name="Zhang P."/>
            <person name="Zhang Y."/>
            <person name="Zimin A.V."/>
            <person name="Baldwin J."/>
            <person name="Abdouelleil A."/>
            <person name="Abdulkadir J."/>
            <person name="Abebe A."/>
            <person name="Abera B."/>
            <person name="Abreu J."/>
            <person name="Acer S.C."/>
            <person name="Aftuck L."/>
            <person name="Alexander A."/>
            <person name="An P."/>
            <person name="Anderson E."/>
            <person name="Anderson S."/>
            <person name="Arachi H."/>
            <person name="Azer M."/>
            <person name="Bachantsang P."/>
            <person name="Barry A."/>
            <person name="Bayul T."/>
            <person name="Berlin A."/>
            <person name="Bessette D."/>
            <person name="Bloom T."/>
            <person name="Blye J."/>
            <person name="Boguslavskiy L."/>
            <person name="Bonnet C."/>
            <person name="Boukhgalter B."/>
            <person name="Bourzgui I."/>
            <person name="Brown A."/>
            <person name="Cahill P."/>
            <person name="Channer S."/>
            <person name="Cheshatsang Y."/>
            <person name="Chuda L."/>
            <person name="Citroen M."/>
            <person name="Collymore A."/>
            <person name="Cooke P."/>
            <person name="Costello M."/>
            <person name="D'Aco K."/>
            <person name="Daza R."/>
            <person name="De Haan G."/>
            <person name="DeGray S."/>
            <person name="DeMaso C."/>
            <person name="Dhargay N."/>
            <person name="Dooley K."/>
            <person name="Dooley E."/>
            <person name="Doricent M."/>
            <person name="Dorje P."/>
            <person name="Dorjee K."/>
            <person name="Dupes A."/>
            <person name="Elong R."/>
            <person name="Falk J."/>
            <person name="Farina A."/>
            <person name="Faro S."/>
            <person name="Ferguson D."/>
            <person name="Fisher S."/>
            <person name="Foley C.D."/>
            <person name="Franke A."/>
            <person name="Friedrich D."/>
            <person name="Gadbois L."/>
            <person name="Gearin G."/>
            <person name="Gearin C.R."/>
            <person name="Giannoukos G."/>
            <person name="Goode T."/>
            <person name="Graham J."/>
            <person name="Grandbois E."/>
            <person name="Grewal S."/>
            <person name="Gyaltsen K."/>
            <person name="Hafez N."/>
            <person name="Hagos B."/>
            <person name="Hall J."/>
            <person name="Henson C."/>
            <person name="Hollinger A."/>
            <person name="Honan T."/>
            <person name="Huard M.D."/>
            <person name="Hughes L."/>
            <person name="Hurhula B."/>
            <person name="Husby M.E."/>
            <person name="Kamat A."/>
            <person name="Kanga B."/>
            <person name="Kashin S."/>
            <person name="Khazanovich D."/>
            <person name="Kisner P."/>
            <person name="Lance K."/>
            <person name="Lara M."/>
            <person name="Lee W."/>
            <person name="Lennon N."/>
            <person name="Letendre F."/>
            <person name="LeVine R."/>
            <person name="Lipovsky A."/>
            <person name="Liu X."/>
            <person name="Liu J."/>
            <person name="Liu S."/>
            <person name="Lokyitsang T."/>
            <person name="Lokyitsang Y."/>
            <person name="Lubonja R."/>
            <person name="Lui A."/>
            <person name="MacDonald P."/>
            <person name="Magnisalis V."/>
            <person name="Maru K."/>
            <person name="Matthews C."/>
            <person name="McCusker W."/>
            <person name="McDonough S."/>
            <person name="Mehta T."/>
            <person name="Meldrim J."/>
            <person name="Meneus L."/>
            <person name="Mihai O."/>
            <person name="Mihalev A."/>
            <person name="Mihova T."/>
            <person name="Mittelman R."/>
            <person name="Mlenga V."/>
            <person name="Montmayeur A."/>
            <person name="Mulrain L."/>
            <person name="Navidi A."/>
            <person name="Naylor J."/>
            <person name="Negash T."/>
            <person name="Nguyen T."/>
            <person name="Nguyen N."/>
            <person name="Nicol R."/>
            <person name="Norbu C."/>
            <person name="Norbu N."/>
            <person name="Novod N."/>
            <person name="O'Neill B."/>
            <person name="Osman S."/>
            <person name="Markiewicz E."/>
            <person name="Oyono O.L."/>
            <person name="Patti C."/>
            <person name="Phunkhang P."/>
            <person name="Pierre F."/>
            <person name="Priest M."/>
            <person name="Raghuraman S."/>
            <person name="Rege F."/>
            <person name="Reyes R."/>
            <person name="Rise C."/>
            <person name="Rogov P."/>
            <person name="Ross K."/>
            <person name="Ryan E."/>
            <person name="Settipalli S."/>
            <person name="Shea T."/>
            <person name="Sherpa N."/>
            <person name="Shi L."/>
            <person name="Shih D."/>
            <person name="Sparrow T."/>
            <person name="Spaulding J."/>
            <person name="Stalker J."/>
            <person name="Stange-Thomann N."/>
            <person name="Stavropoulos S."/>
            <person name="Stone C."/>
            <person name="Strader C."/>
            <person name="Tesfaye S."/>
            <person name="Thomson T."/>
            <person name="Thoulutsang Y."/>
            <person name="Thoulutsang D."/>
            <person name="Topham K."/>
            <person name="Topping I."/>
            <person name="Tsamla T."/>
            <person name="Vassiliev H."/>
            <person name="Vo A."/>
            <person name="Wangchuk T."/>
            <person name="Wangdi T."/>
            <person name="Weiand M."/>
            <person name="Wilkinson J."/>
            <person name="Wilson A."/>
            <person name="Yadav S."/>
            <person name="Young G."/>
            <person name="Yu Q."/>
            <person name="Zembek L."/>
            <person name="Zhong D."/>
            <person name="Zimmer A."/>
            <person name="Zwirko Z."/>
            <person name="Jaffe D.B."/>
            <person name="Alvarez P."/>
            <person name="Brockman W."/>
            <person name="Butler J."/>
            <person name="Chin C."/>
            <person name="Gnerre S."/>
            <person name="Grabherr M."/>
            <person name="Kleber M."/>
            <person name="Mauceli E."/>
            <person name="MacCallum I."/>
        </authorList>
    </citation>
    <scope>NUCLEOTIDE SEQUENCE [LARGE SCALE GENOMIC DNA]</scope>
    <source>
        <strain evidence="3">Tucson 14030-0811.24</strain>
    </source>
</reference>
<organism evidence="2 3">
    <name type="scientific">Drosophila willistoni</name>
    <name type="common">Fruit fly</name>
    <dbReference type="NCBI Taxonomy" id="7260"/>
    <lineage>
        <taxon>Eukaryota</taxon>
        <taxon>Metazoa</taxon>
        <taxon>Ecdysozoa</taxon>
        <taxon>Arthropoda</taxon>
        <taxon>Hexapoda</taxon>
        <taxon>Insecta</taxon>
        <taxon>Pterygota</taxon>
        <taxon>Neoptera</taxon>
        <taxon>Endopterygota</taxon>
        <taxon>Diptera</taxon>
        <taxon>Brachycera</taxon>
        <taxon>Muscomorpha</taxon>
        <taxon>Ephydroidea</taxon>
        <taxon>Drosophilidae</taxon>
        <taxon>Drosophila</taxon>
        <taxon>Sophophora</taxon>
    </lineage>
</organism>
<dbReference type="InParanoid" id="A0A0Q9X0L3"/>
<gene>
    <name evidence="2" type="primary">Dwil\GK27373</name>
    <name evidence="2" type="ORF">Dwil_GK27373</name>
</gene>
<dbReference type="OrthoDB" id="7899880at2759"/>
<dbReference type="Proteomes" id="UP000007798">
    <property type="component" value="Unassembled WGS sequence"/>
</dbReference>